<proteinExistence type="predicted"/>
<dbReference type="InterPro" id="IPR007197">
    <property type="entry name" value="rSAM"/>
</dbReference>
<evidence type="ECO:0000259" key="8">
    <source>
        <dbReference type="PROSITE" id="PS51918"/>
    </source>
</evidence>
<dbReference type="GO" id="GO:0046872">
    <property type="term" value="F:metal ion binding"/>
    <property type="evidence" value="ECO:0007669"/>
    <property type="project" value="UniProtKB-KW"/>
</dbReference>
<evidence type="ECO:0000256" key="2">
    <source>
        <dbReference type="ARBA" id="ARBA00022485"/>
    </source>
</evidence>
<organism evidence="9 10">
    <name type="scientific">Sorangium cellulosum</name>
    <name type="common">Polyangium cellulosum</name>
    <dbReference type="NCBI Taxonomy" id="56"/>
    <lineage>
        <taxon>Bacteria</taxon>
        <taxon>Pseudomonadati</taxon>
        <taxon>Myxococcota</taxon>
        <taxon>Polyangia</taxon>
        <taxon>Polyangiales</taxon>
        <taxon>Polyangiaceae</taxon>
        <taxon>Sorangium</taxon>
    </lineage>
</organism>
<dbReference type="SMART" id="SM00729">
    <property type="entry name" value="Elp3"/>
    <property type="match status" value="1"/>
</dbReference>
<gene>
    <name evidence="9" type="primary">cofH</name>
    <name evidence="9" type="ORF">SOCE836_105460</name>
</gene>
<dbReference type="EMBL" id="CP012672">
    <property type="protein sequence ID" value="AUX38305.1"/>
    <property type="molecule type" value="Genomic_DNA"/>
</dbReference>
<dbReference type="GO" id="GO:0044689">
    <property type="term" value="F:7,8-didemethyl-8-hydroxy-5-deazariboflavin synthase activity"/>
    <property type="evidence" value="ECO:0007669"/>
    <property type="project" value="TreeGrafter"/>
</dbReference>
<dbReference type="Gene3D" id="3.20.20.70">
    <property type="entry name" value="Aldolase class I"/>
    <property type="match status" value="1"/>
</dbReference>
<dbReference type="SUPFAM" id="SSF102114">
    <property type="entry name" value="Radical SAM enzymes"/>
    <property type="match status" value="1"/>
</dbReference>
<comment type="cofactor">
    <cofactor evidence="1">
        <name>[4Fe-4S] cluster</name>
        <dbReference type="ChEBI" id="CHEBI:49883"/>
    </cofactor>
</comment>
<keyword evidence="5" id="KW-0408">Iron</keyword>
<dbReference type="AlphaFoldDB" id="A0A4P2R5E1"/>
<feature type="compositionally biased region" description="Low complexity" evidence="7">
    <location>
        <begin position="22"/>
        <end position="33"/>
    </location>
</feature>
<evidence type="ECO:0000256" key="4">
    <source>
        <dbReference type="ARBA" id="ARBA00022723"/>
    </source>
</evidence>
<evidence type="ECO:0000313" key="9">
    <source>
        <dbReference type="EMBL" id="AUX38305.1"/>
    </source>
</evidence>
<evidence type="ECO:0000256" key="7">
    <source>
        <dbReference type="SAM" id="MobiDB-lite"/>
    </source>
</evidence>
<dbReference type="SFLD" id="SFLDS00029">
    <property type="entry name" value="Radical_SAM"/>
    <property type="match status" value="1"/>
</dbReference>
<feature type="region of interest" description="Disordered" evidence="7">
    <location>
        <begin position="22"/>
        <end position="63"/>
    </location>
</feature>
<dbReference type="PANTHER" id="PTHR43076:SF1">
    <property type="entry name" value="LIPOYL SYNTHASE 2"/>
    <property type="match status" value="1"/>
</dbReference>
<protein>
    <submittedName>
        <fullName evidence="9">Radical SAM protein</fullName>
    </submittedName>
</protein>
<evidence type="ECO:0000256" key="6">
    <source>
        <dbReference type="ARBA" id="ARBA00023014"/>
    </source>
</evidence>
<dbReference type="RefSeq" id="WP_129580774.1">
    <property type="nucleotide sequence ID" value="NZ_CP012672.1"/>
</dbReference>
<keyword evidence="6" id="KW-0411">Iron-sulfur</keyword>
<reference evidence="9 10" key="1">
    <citation type="submission" date="2015-09" db="EMBL/GenBank/DDBJ databases">
        <title>Sorangium comparison.</title>
        <authorList>
            <person name="Zaburannyi N."/>
            <person name="Bunk B."/>
            <person name="Overmann J."/>
            <person name="Mueller R."/>
        </authorList>
    </citation>
    <scope>NUCLEOTIDE SEQUENCE [LARGE SCALE GENOMIC DNA]</scope>
    <source>
        <strain evidence="9 10">So ce836</strain>
    </source>
</reference>
<dbReference type="GO" id="GO:0051539">
    <property type="term" value="F:4 iron, 4 sulfur cluster binding"/>
    <property type="evidence" value="ECO:0007669"/>
    <property type="project" value="UniProtKB-KW"/>
</dbReference>
<dbReference type="InterPro" id="IPR006638">
    <property type="entry name" value="Elp3/MiaA/NifB-like_rSAM"/>
</dbReference>
<dbReference type="PANTHER" id="PTHR43076">
    <property type="entry name" value="FO SYNTHASE (COFH)"/>
    <property type="match status" value="1"/>
</dbReference>
<dbReference type="Proteomes" id="UP000295497">
    <property type="component" value="Chromosome"/>
</dbReference>
<dbReference type="Pfam" id="PF04055">
    <property type="entry name" value="Radical_SAM"/>
    <property type="match status" value="1"/>
</dbReference>
<accession>A0A4P2R5E1</accession>
<keyword evidence="3" id="KW-0949">S-adenosyl-L-methionine</keyword>
<name>A0A4P2R5E1_SORCE</name>
<feature type="domain" description="Radical SAM core" evidence="8">
    <location>
        <begin position="134"/>
        <end position="371"/>
    </location>
</feature>
<evidence type="ECO:0000256" key="1">
    <source>
        <dbReference type="ARBA" id="ARBA00001966"/>
    </source>
</evidence>
<dbReference type="InterPro" id="IPR016779">
    <property type="entry name" value="rSAM_MSMEG0568"/>
</dbReference>
<evidence type="ECO:0000313" key="10">
    <source>
        <dbReference type="Proteomes" id="UP000295497"/>
    </source>
</evidence>
<evidence type="ECO:0000256" key="5">
    <source>
        <dbReference type="ARBA" id="ARBA00023004"/>
    </source>
</evidence>
<dbReference type="NCBIfam" id="TIGR04043">
    <property type="entry name" value="rSAM_MSMEG_0568"/>
    <property type="match status" value="1"/>
</dbReference>
<dbReference type="InterPro" id="IPR013785">
    <property type="entry name" value="Aldolase_TIM"/>
</dbReference>
<evidence type="ECO:0000256" key="3">
    <source>
        <dbReference type="ARBA" id="ARBA00022691"/>
    </source>
</evidence>
<dbReference type="CDD" id="cd01335">
    <property type="entry name" value="Radical_SAM"/>
    <property type="match status" value="1"/>
</dbReference>
<keyword evidence="4" id="KW-0479">Metal-binding</keyword>
<sequence>MDTQTLITELQSFGLRLAEAPEGAPGADAAAPGEPAPPAPPTSEGGEGGRAAWTSRRGGAGPTQHVAATLRGATVMIPIHTDQAAASPFVARIGRDGAGTVERDGDELAPIALVKAPRFYALSTKDGIPYPKIALLHGADVLASTVLQTCIRYSERDKACTFCAIGQSLAAGRTTAKKTPEQLGEVAEAAARLDGVRHVTLTTGTPRSPDRGAAHLADCARGIKARVDLPVQAQCEPPDDFAWFERMRAAGVDSLGMHLEAVEDEVRAAAMPGKAEVSVARYFEAFEAAVRVFGRGQVSTYLIAGLGDSPSSLLDASERLIAMGVYPFLVPLVPIPGTPAADRAPPSGELMRALYAHIGPLLARAGLRSTDVKAGCARCGACSGLSGFEAEGRAAAPPDSGAAWTPTSESSDDASVQLRACADAGHVSRVPPLAPGHLLRRARAV</sequence>
<dbReference type="InterPro" id="IPR058240">
    <property type="entry name" value="rSAM_sf"/>
</dbReference>
<dbReference type="PROSITE" id="PS51918">
    <property type="entry name" value="RADICAL_SAM"/>
    <property type="match status" value="1"/>
</dbReference>
<dbReference type="InterPro" id="IPR034405">
    <property type="entry name" value="F420"/>
</dbReference>
<dbReference type="SFLD" id="SFLDG01107">
    <property type="entry name" value="Uncharacterised_Radical_SAM_Su"/>
    <property type="match status" value="1"/>
</dbReference>
<dbReference type="NCBIfam" id="NF045502">
    <property type="entry name" value="variant_rSAM"/>
    <property type="match status" value="1"/>
</dbReference>
<keyword evidence="2" id="KW-0004">4Fe-4S</keyword>